<dbReference type="SUPFAM" id="SSF50978">
    <property type="entry name" value="WD40 repeat-like"/>
    <property type="match status" value="1"/>
</dbReference>
<feature type="compositionally biased region" description="Low complexity" evidence="1">
    <location>
        <begin position="541"/>
        <end position="553"/>
    </location>
</feature>
<dbReference type="HOGENOM" id="CLU_408316_0_0_1"/>
<dbReference type="OMA" id="CTTPQGC"/>
<proteinExistence type="predicted"/>
<dbReference type="InterPro" id="IPR001810">
    <property type="entry name" value="F-box_dom"/>
</dbReference>
<evidence type="ECO:0000259" key="2">
    <source>
        <dbReference type="PROSITE" id="PS50181"/>
    </source>
</evidence>
<feature type="compositionally biased region" description="Basic and acidic residues" evidence="1">
    <location>
        <begin position="1"/>
        <end position="13"/>
    </location>
</feature>
<protein>
    <submittedName>
        <fullName evidence="3">Ubiquitin ligase complex F-box protein</fullName>
    </submittedName>
</protein>
<keyword evidence="3" id="KW-0436">Ligase</keyword>
<dbReference type="InterPro" id="IPR036322">
    <property type="entry name" value="WD40_repeat_dom_sf"/>
</dbReference>
<dbReference type="Gene3D" id="2.130.10.10">
    <property type="entry name" value="YVTN repeat-like/Quinoprotein amine dehydrogenase"/>
    <property type="match status" value="2"/>
</dbReference>
<dbReference type="PANTHER" id="PTHR14381:SF1">
    <property type="entry name" value="F-BOX_WD REPEAT-CONTAINING PROTEIN 4"/>
    <property type="match status" value="1"/>
</dbReference>
<dbReference type="InterPro" id="IPR015943">
    <property type="entry name" value="WD40/YVTN_repeat-like_dom_sf"/>
</dbReference>
<feature type="domain" description="F-box" evidence="2">
    <location>
        <begin position="35"/>
        <end position="81"/>
    </location>
</feature>
<feature type="region of interest" description="Disordered" evidence="1">
    <location>
        <begin position="1"/>
        <end position="22"/>
    </location>
</feature>
<keyword evidence="4" id="KW-1185">Reference proteome</keyword>
<evidence type="ECO:0000256" key="1">
    <source>
        <dbReference type="SAM" id="MobiDB-lite"/>
    </source>
</evidence>
<dbReference type="AlphaFoldDB" id="M3JXR8"/>
<dbReference type="STRING" id="1245528.M3JXR8"/>
<evidence type="ECO:0000313" key="4">
    <source>
        <dbReference type="Proteomes" id="UP000011777"/>
    </source>
</evidence>
<dbReference type="eggNOG" id="KOG0274">
    <property type="taxonomic scope" value="Eukaryota"/>
</dbReference>
<dbReference type="OrthoDB" id="2095648at2759"/>
<dbReference type="SUPFAM" id="SSF81383">
    <property type="entry name" value="F-box domain"/>
    <property type="match status" value="1"/>
</dbReference>
<feature type="compositionally biased region" description="Polar residues" evidence="1">
    <location>
        <begin position="613"/>
        <end position="631"/>
    </location>
</feature>
<dbReference type="PANTHER" id="PTHR14381">
    <property type="entry name" value="DACTYLIN"/>
    <property type="match status" value="1"/>
</dbReference>
<gene>
    <name evidence="3" type="ORF">G210_1791</name>
</gene>
<dbReference type="GO" id="GO:0016874">
    <property type="term" value="F:ligase activity"/>
    <property type="evidence" value="ECO:0007669"/>
    <property type="project" value="UniProtKB-KW"/>
</dbReference>
<feature type="region of interest" description="Disordered" evidence="1">
    <location>
        <begin position="541"/>
        <end position="563"/>
    </location>
</feature>
<dbReference type="Gene3D" id="1.20.1280.50">
    <property type="match status" value="1"/>
</dbReference>
<dbReference type="Proteomes" id="UP000011777">
    <property type="component" value="Unassembled WGS sequence"/>
</dbReference>
<reference evidence="3 4" key="1">
    <citation type="submission" date="2013-02" db="EMBL/GenBank/DDBJ databases">
        <title>Genome sequence of Candida maltosa Xu316, a potential industrial strain for xylitol and ethanol production.</title>
        <authorList>
            <person name="Yu J."/>
            <person name="Wang Q."/>
            <person name="Geng X."/>
            <person name="Bao W."/>
            <person name="He P."/>
            <person name="Cai J."/>
        </authorList>
    </citation>
    <scope>NUCLEOTIDE SEQUENCE [LARGE SCALE GENOMIC DNA]</scope>
    <source>
        <strain evidence="4">Xu316</strain>
    </source>
</reference>
<dbReference type="GO" id="GO:0019005">
    <property type="term" value="C:SCF ubiquitin ligase complex"/>
    <property type="evidence" value="ECO:0007669"/>
    <property type="project" value="TreeGrafter"/>
</dbReference>
<dbReference type="SMART" id="SM00256">
    <property type="entry name" value="FBOX"/>
    <property type="match status" value="1"/>
</dbReference>
<accession>M3JXR8</accession>
<dbReference type="CDD" id="cd09917">
    <property type="entry name" value="F-box_SF"/>
    <property type="match status" value="1"/>
</dbReference>
<name>M3JXR8_CANMX</name>
<evidence type="ECO:0000313" key="3">
    <source>
        <dbReference type="EMBL" id="EMG47765.1"/>
    </source>
</evidence>
<dbReference type="InterPro" id="IPR036047">
    <property type="entry name" value="F-box-like_dom_sf"/>
</dbReference>
<organism evidence="3 4">
    <name type="scientific">Candida maltosa (strain Xu316)</name>
    <name type="common">Yeast</name>
    <dbReference type="NCBI Taxonomy" id="1245528"/>
    <lineage>
        <taxon>Eukaryota</taxon>
        <taxon>Fungi</taxon>
        <taxon>Dikarya</taxon>
        <taxon>Ascomycota</taxon>
        <taxon>Saccharomycotina</taxon>
        <taxon>Pichiomycetes</taxon>
        <taxon>Debaryomycetaceae</taxon>
        <taxon>Candida/Lodderomyces clade</taxon>
        <taxon>Candida</taxon>
    </lineage>
</organism>
<dbReference type="Pfam" id="PF12937">
    <property type="entry name" value="F-box-like"/>
    <property type="match status" value="1"/>
</dbReference>
<dbReference type="PROSITE" id="PS50181">
    <property type="entry name" value="FBOX"/>
    <property type="match status" value="1"/>
</dbReference>
<comment type="caution">
    <text evidence="3">The sequence shown here is derived from an EMBL/GenBank/DDBJ whole genome shotgun (WGS) entry which is preliminary data.</text>
</comment>
<dbReference type="EMBL" id="AOGT01001383">
    <property type="protein sequence ID" value="EMG47765.1"/>
    <property type="molecule type" value="Genomic_DNA"/>
</dbReference>
<feature type="region of interest" description="Disordered" evidence="1">
    <location>
        <begin position="613"/>
        <end position="633"/>
    </location>
</feature>
<dbReference type="GO" id="GO:0031146">
    <property type="term" value="P:SCF-dependent proteasomal ubiquitin-dependent protein catabolic process"/>
    <property type="evidence" value="ECO:0007669"/>
    <property type="project" value="TreeGrafter"/>
</dbReference>
<dbReference type="InterPro" id="IPR052301">
    <property type="entry name" value="SCF_F-box/WD-repeat"/>
</dbReference>
<sequence length="662" mass="76107">MHEEEEEDHHKTDSLGNTIIKPPHHKPDLSLVPPSLNVNDLPPEILIQIFTNLDPICLNTLRLVCKKWNYVINDRETWMKSFQLKFNIPMTSSTFPSISHSSNWMNEYFTRLHVIKNWKRGNSVHKIYQMINNEQRYNDVTLVDFNMNKILIYDKKFNNISIGNLSDGKNQSYIPGSSHGFQTNILCCDINWNYLVTGLKNGEIHLKNLYTSTSVSQRSSVLKFNTGDDDGNSPIMSLLMSNEVIISGSYNGVLRIWNLQGSKLKEIAIGEVIYNISSDFKKYVIINTDRTVIVLDYQTGDIFERFELGFIIGEEESEEETTGPIHYDVLIKHKNKMDVDYGSQQVIISYKSIIKAFNFVTHGERQLHLPQDVEILESHFQTATTNKFINRNTNLVGRDGLLYGNLLSDGSIIVWNVRDESTTIIPMIKIYPELNHKKYSNGINNAIVRHGLLEITSFSFTGSIIAVGGFNGLTNLYDVYSGKFLREISIKFPKRFPFMHDSLVPITSIKLNPNQLDNNGIIICGDTVQYFEFGEIKQKQQQQQQQTNKQLNNGSQNKNEHKKKIRDGIEDYDHQQYEMRKHHELLDKYNGTTYEDEEEEYMMALAISESLHNSSRDTSTISSLGSPLTSNNDDDMMMINGLDEEEVDEELKRVLQLSLIEH</sequence>